<evidence type="ECO:0000313" key="3">
    <source>
        <dbReference type="Proteomes" id="UP001163262"/>
    </source>
</evidence>
<dbReference type="AlphaFoldDB" id="A0AA47A0M0"/>
<sequence>MKKNVFKIVIASLIIIGGLVFYSCQKTEEDTSLIEQDYSKEIAVAGENFAKQLRKIITEKQFRRESLDFNRKISKSLEIKNSSIEKFSTKQLTILSKIALAKQESKSYITFSNELSEINKEILNLPKTEQTDLLYITSILYYGLREINEMAKEGLITGAPEGKNNSLTLARLKRGLIAANFENPENGDNNSWWDNNSWLGAVWGVALIEPTPIGEAVAGAITGVVASYYVLTRAECIAKYVDCRNYDSYKKPCSDCLHYCIVQGNWNCQ</sequence>
<reference evidence="2" key="1">
    <citation type="submission" date="2022-10" db="EMBL/GenBank/DDBJ databases">
        <title>Complete genome sequence of Capnocytophaga ochracea KCOM 2812 isolated from actinomycosis lesion.</title>
        <authorList>
            <person name="Kook J.-K."/>
            <person name="Park S.-N."/>
            <person name="Lim Y.K."/>
        </authorList>
    </citation>
    <scope>NUCLEOTIDE SEQUENCE</scope>
    <source>
        <strain evidence="2">KCOM 28121</strain>
    </source>
</reference>
<dbReference type="PROSITE" id="PS51257">
    <property type="entry name" value="PROKAR_LIPOPROTEIN"/>
    <property type="match status" value="1"/>
</dbReference>
<evidence type="ECO:0000313" key="2">
    <source>
        <dbReference type="EMBL" id="UZD40120.1"/>
    </source>
</evidence>
<keyword evidence="1" id="KW-0812">Transmembrane</keyword>
<accession>A0AA47A0M0</accession>
<evidence type="ECO:0000256" key="1">
    <source>
        <dbReference type="SAM" id="Phobius"/>
    </source>
</evidence>
<organism evidence="2 3">
    <name type="scientific">Capnocytophaga ochracea</name>
    <dbReference type="NCBI Taxonomy" id="1018"/>
    <lineage>
        <taxon>Bacteria</taxon>
        <taxon>Pseudomonadati</taxon>
        <taxon>Bacteroidota</taxon>
        <taxon>Flavobacteriia</taxon>
        <taxon>Flavobacteriales</taxon>
        <taxon>Flavobacteriaceae</taxon>
        <taxon>Capnocytophaga</taxon>
    </lineage>
</organism>
<keyword evidence="1" id="KW-1133">Transmembrane helix</keyword>
<dbReference type="EMBL" id="CP110230">
    <property type="protein sequence ID" value="UZD40120.1"/>
    <property type="molecule type" value="Genomic_DNA"/>
</dbReference>
<dbReference type="Proteomes" id="UP001163262">
    <property type="component" value="Chromosome"/>
</dbReference>
<dbReference type="RefSeq" id="WP_009422233.1">
    <property type="nucleotide sequence ID" value="NZ_CP110228.1"/>
</dbReference>
<protein>
    <recommendedName>
        <fullName evidence="4">Lipoprotein</fullName>
    </recommendedName>
</protein>
<feature type="transmembrane region" description="Helical" evidence="1">
    <location>
        <begin position="5"/>
        <end position="23"/>
    </location>
</feature>
<keyword evidence="1" id="KW-0472">Membrane</keyword>
<proteinExistence type="predicted"/>
<gene>
    <name evidence="2" type="ORF">OL231_07995</name>
</gene>
<evidence type="ECO:0008006" key="4">
    <source>
        <dbReference type="Google" id="ProtNLM"/>
    </source>
</evidence>
<name>A0AA47A0M0_CAPOC</name>